<evidence type="ECO:0000313" key="3">
    <source>
        <dbReference type="Proteomes" id="UP000654075"/>
    </source>
</evidence>
<comment type="caution">
    <text evidence="2">The sequence shown here is derived from an EMBL/GenBank/DDBJ whole genome shotgun (WGS) entry which is preliminary data.</text>
</comment>
<accession>A0A813F0F3</accession>
<evidence type="ECO:0000313" key="2">
    <source>
        <dbReference type="EMBL" id="CAE8606994.1"/>
    </source>
</evidence>
<reference evidence="2" key="1">
    <citation type="submission" date="2021-02" db="EMBL/GenBank/DDBJ databases">
        <authorList>
            <person name="Dougan E. K."/>
            <person name="Rhodes N."/>
            <person name="Thang M."/>
            <person name="Chan C."/>
        </authorList>
    </citation>
    <scope>NUCLEOTIDE SEQUENCE</scope>
</reference>
<dbReference type="EMBL" id="CAJNNV010020198">
    <property type="protein sequence ID" value="CAE8606994.1"/>
    <property type="molecule type" value="Genomic_DNA"/>
</dbReference>
<organism evidence="2 3">
    <name type="scientific">Polarella glacialis</name>
    <name type="common">Dinoflagellate</name>
    <dbReference type="NCBI Taxonomy" id="89957"/>
    <lineage>
        <taxon>Eukaryota</taxon>
        <taxon>Sar</taxon>
        <taxon>Alveolata</taxon>
        <taxon>Dinophyceae</taxon>
        <taxon>Suessiales</taxon>
        <taxon>Suessiaceae</taxon>
        <taxon>Polarella</taxon>
    </lineage>
</organism>
<proteinExistence type="predicted"/>
<gene>
    <name evidence="2" type="ORF">PGLA1383_LOCUS24943</name>
</gene>
<feature type="compositionally biased region" description="Polar residues" evidence="1">
    <location>
        <begin position="25"/>
        <end position="34"/>
    </location>
</feature>
<feature type="non-terminal residue" evidence="2">
    <location>
        <position position="194"/>
    </location>
</feature>
<evidence type="ECO:0000256" key="1">
    <source>
        <dbReference type="SAM" id="MobiDB-lite"/>
    </source>
</evidence>
<name>A0A813F0F3_POLGL</name>
<evidence type="ECO:0008006" key="4">
    <source>
        <dbReference type="Google" id="ProtNLM"/>
    </source>
</evidence>
<dbReference type="Proteomes" id="UP000654075">
    <property type="component" value="Unassembled WGS sequence"/>
</dbReference>
<sequence>QESTSRLGGEPIKVEAFSSRPGSEVSGSPLASPTTPVKLELPVKLLRLDTPMQVKGYEPDERMSPNELILSPVSDSMYDIIPERSRSVPDVWSPLVGGWRPWVATKHDLAICPSNASGHPEEPDILGESFASFCQMPLDEEKGGGSSLHGTGHCRPCAWFWKQGGCQNAIGCSYCHLCPEGSSPCCSCCSCSCS</sequence>
<dbReference type="OrthoDB" id="413194at2759"/>
<protein>
    <recommendedName>
        <fullName evidence="4">C3H1-type domain-containing protein</fullName>
    </recommendedName>
</protein>
<feature type="region of interest" description="Disordered" evidence="1">
    <location>
        <begin position="1"/>
        <end position="34"/>
    </location>
</feature>
<keyword evidence="3" id="KW-1185">Reference proteome</keyword>
<dbReference type="AlphaFoldDB" id="A0A813F0F3"/>